<comment type="function">
    <text evidence="4">Involved in chemotaxis. Part of a chemotaxis signal transduction system that modulates chemotaxis in response to various stimuli. Catalyzes the demethylation of specific methylglutamate residues introduced into the chemoreceptors (methyl-accepting chemotaxis proteins or MCP) by CheR. Also mediates the irreversible deamidation of specific glutamine residues to glutamic acid.</text>
</comment>
<dbReference type="PROSITE" id="PS50122">
    <property type="entry name" value="CHEB"/>
    <property type="match status" value="1"/>
</dbReference>
<dbReference type="Pfam" id="PF01339">
    <property type="entry name" value="CheB_methylest"/>
    <property type="match status" value="1"/>
</dbReference>
<protein>
    <recommendedName>
        <fullName evidence="4">Protein-glutamate methylesterase/protein-glutamine glutaminase</fullName>
        <ecNumber evidence="4">3.1.1.61</ecNumber>
        <ecNumber evidence="4">3.5.1.44</ecNumber>
    </recommendedName>
</protein>
<evidence type="ECO:0000313" key="10">
    <source>
        <dbReference type="Proteomes" id="UP000324781"/>
    </source>
</evidence>
<feature type="active site" evidence="4 5">
    <location>
        <position position="295"/>
    </location>
</feature>
<dbReference type="PANTHER" id="PTHR42872:SF3">
    <property type="entry name" value="PROTEIN-GLUTAMATE METHYLESTERASE_PROTEIN-GLUTAMINE GLUTAMINASE 1"/>
    <property type="match status" value="1"/>
</dbReference>
<comment type="subcellular location">
    <subcellularLocation>
        <location evidence="4">Cytoplasm</location>
    </subcellularLocation>
</comment>
<dbReference type="InterPro" id="IPR008248">
    <property type="entry name" value="CheB-like"/>
</dbReference>
<feature type="active site" evidence="4 5">
    <location>
        <position position="172"/>
    </location>
</feature>
<evidence type="ECO:0000256" key="5">
    <source>
        <dbReference type="PROSITE-ProRule" id="PRU00050"/>
    </source>
</evidence>
<dbReference type="GO" id="GO:0000156">
    <property type="term" value="F:phosphorelay response regulator activity"/>
    <property type="evidence" value="ECO:0007669"/>
    <property type="project" value="InterPro"/>
</dbReference>
<dbReference type="EC" id="3.5.1.44" evidence="4"/>
<keyword evidence="4" id="KW-0963">Cytoplasm</keyword>
<dbReference type="GO" id="GO:0008984">
    <property type="term" value="F:protein-glutamate methylesterase activity"/>
    <property type="evidence" value="ECO:0007669"/>
    <property type="project" value="UniProtKB-UniRule"/>
</dbReference>
<comment type="catalytic activity">
    <reaction evidence="4">
        <text>L-glutaminyl-[protein] + H2O = L-glutamyl-[protein] + NH4(+)</text>
        <dbReference type="Rhea" id="RHEA:16441"/>
        <dbReference type="Rhea" id="RHEA-COMP:10207"/>
        <dbReference type="Rhea" id="RHEA-COMP:10208"/>
        <dbReference type="ChEBI" id="CHEBI:15377"/>
        <dbReference type="ChEBI" id="CHEBI:28938"/>
        <dbReference type="ChEBI" id="CHEBI:29973"/>
        <dbReference type="ChEBI" id="CHEBI:30011"/>
        <dbReference type="EC" id="3.5.1.44"/>
    </reaction>
</comment>
<comment type="function">
    <text evidence="2">May play the central regulatory role in sporulation. It may be an element of the effector pathway responsible for the activation of sporulation genes in response to nutritional stress. Spo0A may act in concert with spo0H (a sigma factor) to control the expression of some genes that are critical to the sporulation process.</text>
</comment>
<dbReference type="GO" id="GO:0050568">
    <property type="term" value="F:protein-glutamine glutaminase activity"/>
    <property type="evidence" value="ECO:0007669"/>
    <property type="project" value="UniProtKB-UniRule"/>
</dbReference>
<keyword evidence="4 6" id="KW-0597">Phosphoprotein</keyword>
<evidence type="ECO:0000256" key="4">
    <source>
        <dbReference type="HAMAP-Rule" id="MF_00099"/>
    </source>
</evidence>
<comment type="similarity">
    <text evidence="4">Belongs to the CheB family.</text>
</comment>
<dbReference type="OrthoDB" id="9793421at2"/>
<dbReference type="Gene3D" id="3.40.50.180">
    <property type="entry name" value="Methylesterase CheB, C-terminal domain"/>
    <property type="match status" value="1"/>
</dbReference>
<dbReference type="Pfam" id="PF00072">
    <property type="entry name" value="Response_reg"/>
    <property type="match status" value="1"/>
</dbReference>
<dbReference type="NCBIfam" id="NF009206">
    <property type="entry name" value="PRK12555.1"/>
    <property type="match status" value="1"/>
</dbReference>
<comment type="domain">
    <text evidence="4">Contains a C-terminal catalytic domain, and an N-terminal region which modulates catalytic activity.</text>
</comment>
<keyword evidence="4 5" id="KW-0145">Chemotaxis</keyword>
<dbReference type="PANTHER" id="PTHR42872">
    <property type="entry name" value="PROTEIN-GLUTAMATE METHYLESTERASE/PROTEIN-GLUTAMINE GLUTAMINASE"/>
    <property type="match status" value="1"/>
</dbReference>
<dbReference type="SUPFAM" id="SSF52172">
    <property type="entry name" value="CheY-like"/>
    <property type="match status" value="1"/>
</dbReference>
<dbReference type="PROSITE" id="PS50110">
    <property type="entry name" value="RESPONSE_REGULATORY"/>
    <property type="match status" value="1"/>
</dbReference>
<comment type="PTM">
    <text evidence="4">Phosphorylated by CheA. Phosphorylation of the N-terminal regulatory domain activates the methylesterase activity.</text>
</comment>
<dbReference type="GO" id="GO:0005737">
    <property type="term" value="C:cytoplasm"/>
    <property type="evidence" value="ECO:0007669"/>
    <property type="project" value="UniProtKB-SubCell"/>
</dbReference>
<evidence type="ECO:0000259" key="7">
    <source>
        <dbReference type="PROSITE" id="PS50110"/>
    </source>
</evidence>
<keyword evidence="10" id="KW-1185">Reference proteome</keyword>
<dbReference type="InterPro" id="IPR011006">
    <property type="entry name" value="CheY-like_superfamily"/>
</dbReference>
<accession>A0A1M6G047</accession>
<feature type="domain" description="CheB-type methylesterase" evidence="8">
    <location>
        <begin position="160"/>
        <end position="354"/>
    </location>
</feature>
<comment type="catalytic activity">
    <reaction evidence="3 4">
        <text>[protein]-L-glutamate 5-O-methyl ester + H2O = L-glutamyl-[protein] + methanol + H(+)</text>
        <dbReference type="Rhea" id="RHEA:23236"/>
        <dbReference type="Rhea" id="RHEA-COMP:10208"/>
        <dbReference type="Rhea" id="RHEA-COMP:10311"/>
        <dbReference type="ChEBI" id="CHEBI:15377"/>
        <dbReference type="ChEBI" id="CHEBI:15378"/>
        <dbReference type="ChEBI" id="CHEBI:17790"/>
        <dbReference type="ChEBI" id="CHEBI:29973"/>
        <dbReference type="ChEBI" id="CHEBI:82795"/>
        <dbReference type="EC" id="3.1.1.61"/>
    </reaction>
</comment>
<proteinExistence type="inferred from homology"/>
<sequence length="355" mass="38644">MTDDRIRVLIVDDSAFMRRVIHNMIETNPEMDVVGSARDGLDALKKARELNPDVITLDIEMPVMDGLTALENLQKQDDYAVIVVSSHTREGASATIRALELGAFDFVTKPDNIFSMPSEEIRAELAEKIRMAYQSRKKGRKEAKTLGKVVSGIGEQDGKANDLKYLIAIGISTGGPRALSSIMPMFPADIPAAVIVVQHMPEGFTKSLANRLNEISSLTVKEAADNELLKAGNVYIAPGSHHLTLKSEGGKTRIVLSDQPPLGGFRPSVDVMMRSVADSDIENVIAVIMTGMGSDGTKGLIELRKKKKPYVIAQDESTSIVFGMPKVAIESGVVDDIAPLMEIPNRILKYMGVRQ</sequence>
<dbReference type="InterPro" id="IPR035909">
    <property type="entry name" value="CheB_C"/>
</dbReference>
<evidence type="ECO:0000259" key="8">
    <source>
        <dbReference type="PROSITE" id="PS50122"/>
    </source>
</evidence>
<dbReference type="CDD" id="cd17541">
    <property type="entry name" value="REC_CheB-like"/>
    <property type="match status" value="1"/>
</dbReference>
<dbReference type="HAMAP" id="MF_00099">
    <property type="entry name" value="CheB_chemtxs"/>
    <property type="match status" value="1"/>
</dbReference>
<feature type="domain" description="Response regulatory" evidence="7">
    <location>
        <begin position="7"/>
        <end position="124"/>
    </location>
</feature>
<feature type="active site" evidence="4 5">
    <location>
        <position position="199"/>
    </location>
</feature>
<evidence type="ECO:0000256" key="6">
    <source>
        <dbReference type="PROSITE-ProRule" id="PRU00169"/>
    </source>
</evidence>
<evidence type="ECO:0000256" key="2">
    <source>
        <dbReference type="ARBA" id="ARBA00024867"/>
    </source>
</evidence>
<dbReference type="CDD" id="cd16432">
    <property type="entry name" value="CheB_Rec"/>
    <property type="match status" value="1"/>
</dbReference>
<dbReference type="EMBL" id="FQZP01000020">
    <property type="protein sequence ID" value="SHJ03234.1"/>
    <property type="molecule type" value="Genomic_DNA"/>
</dbReference>
<organism evidence="9 10">
    <name type="scientific">Thermoclostridium caenicola</name>
    <dbReference type="NCBI Taxonomy" id="659425"/>
    <lineage>
        <taxon>Bacteria</taxon>
        <taxon>Bacillati</taxon>
        <taxon>Bacillota</taxon>
        <taxon>Clostridia</taxon>
        <taxon>Eubacteriales</taxon>
        <taxon>Oscillospiraceae</taxon>
        <taxon>Thermoclostridium</taxon>
    </lineage>
</organism>
<dbReference type="SUPFAM" id="SSF52738">
    <property type="entry name" value="Methylesterase CheB, C-terminal domain"/>
    <property type="match status" value="1"/>
</dbReference>
<dbReference type="NCBIfam" id="NF001965">
    <property type="entry name" value="PRK00742.1"/>
    <property type="match status" value="1"/>
</dbReference>
<dbReference type="RefSeq" id="WP_149678622.1">
    <property type="nucleotide sequence ID" value="NZ_DAONMB010000008.1"/>
</dbReference>
<evidence type="ECO:0000256" key="3">
    <source>
        <dbReference type="ARBA" id="ARBA00048267"/>
    </source>
</evidence>
<keyword evidence="1 4" id="KW-0378">Hydrolase</keyword>
<dbReference type="Proteomes" id="UP000324781">
    <property type="component" value="Unassembled WGS sequence"/>
</dbReference>
<gene>
    <name evidence="4" type="primary">cheB</name>
    <name evidence="9" type="ORF">SAMN05444373_102028</name>
</gene>
<name>A0A1M6G047_9FIRM</name>
<dbReference type="SMART" id="SM00448">
    <property type="entry name" value="REC"/>
    <property type="match status" value="1"/>
</dbReference>
<dbReference type="AlphaFoldDB" id="A0A1M6G047"/>
<evidence type="ECO:0000313" key="9">
    <source>
        <dbReference type="EMBL" id="SHJ03234.1"/>
    </source>
</evidence>
<reference evidence="9 10" key="1">
    <citation type="submission" date="2016-11" db="EMBL/GenBank/DDBJ databases">
        <authorList>
            <person name="Varghese N."/>
            <person name="Submissions S."/>
        </authorList>
    </citation>
    <scope>NUCLEOTIDE SEQUENCE [LARGE SCALE GENOMIC DNA]</scope>
    <source>
        <strain evidence="9 10">DSM 19027</strain>
    </source>
</reference>
<dbReference type="InterPro" id="IPR000673">
    <property type="entry name" value="Sig_transdc_resp-reg_Me-estase"/>
</dbReference>
<dbReference type="GO" id="GO:0006935">
    <property type="term" value="P:chemotaxis"/>
    <property type="evidence" value="ECO:0007669"/>
    <property type="project" value="UniProtKB-UniRule"/>
</dbReference>
<dbReference type="Gene3D" id="3.40.50.2300">
    <property type="match status" value="1"/>
</dbReference>
<feature type="modified residue" description="4-aspartylphosphate" evidence="4 6">
    <location>
        <position position="58"/>
    </location>
</feature>
<dbReference type="EC" id="3.1.1.61" evidence="4"/>
<evidence type="ECO:0000256" key="1">
    <source>
        <dbReference type="ARBA" id="ARBA00022801"/>
    </source>
</evidence>
<dbReference type="InterPro" id="IPR001789">
    <property type="entry name" value="Sig_transdc_resp-reg_receiver"/>
</dbReference>
<dbReference type="PIRSF" id="PIRSF000876">
    <property type="entry name" value="RR_chemtxs_CheB"/>
    <property type="match status" value="1"/>
</dbReference>